<dbReference type="STRING" id="5286.A0A0K3CBR5"/>
<feature type="transmembrane region" description="Helical" evidence="5">
    <location>
        <begin position="115"/>
        <end position="135"/>
    </location>
</feature>
<dbReference type="AlphaFoldDB" id="A0A0K3CBR5"/>
<feature type="transmembrane region" description="Helical" evidence="5">
    <location>
        <begin position="171"/>
        <end position="189"/>
    </location>
</feature>
<reference evidence="8 10" key="2">
    <citation type="journal article" date="2018" name="Elife">
        <title>Functional genomics of lipid metabolism in the oleaginous yeast Rhodosporidium toruloides.</title>
        <authorList>
            <person name="Coradetti S.T."/>
            <person name="Pinel D."/>
            <person name="Geiselman G."/>
            <person name="Ito M."/>
            <person name="Mondo S."/>
            <person name="Reilly M.C."/>
            <person name="Cheng Y.F."/>
            <person name="Bauer S."/>
            <person name="Grigoriev I."/>
            <person name="Gladden J.M."/>
            <person name="Simmons B.A."/>
            <person name="Brem R."/>
            <person name="Arkin A.P."/>
            <person name="Skerker J.M."/>
        </authorList>
    </citation>
    <scope>NUCLEOTIDE SEQUENCE [LARGE SCALE GENOMIC DNA]</scope>
    <source>
        <strain evidence="8 10">NBRC 0880</strain>
    </source>
</reference>
<evidence type="ECO:0000256" key="2">
    <source>
        <dbReference type="ARBA" id="ARBA00022692"/>
    </source>
</evidence>
<protein>
    <submittedName>
        <fullName evidence="7">BY PROTMAP: gi|472581673|gb|EMS19396.1| bax inhibitor family protein [Rhodosporidium toruloides NP11] gi|647398364|emb|CDR42211.1| RHTO0S06e11012g1_1 [Rhodosporidium toruloides]</fullName>
    </submittedName>
    <submittedName>
        <fullName evidence="8">Inhibitor of apoptosis-promoting Bax1-domain containing protein</fullName>
    </submittedName>
</protein>
<comment type="similarity">
    <text evidence="5">Belongs to the BI1 family.</text>
</comment>
<name>A0A0K3CBR5_RHOTO</name>
<feature type="transmembrane region" description="Helical" evidence="5">
    <location>
        <begin position="142"/>
        <end position="165"/>
    </location>
</feature>
<evidence type="ECO:0000256" key="4">
    <source>
        <dbReference type="ARBA" id="ARBA00023136"/>
    </source>
</evidence>
<evidence type="ECO:0000313" key="8">
    <source>
        <dbReference type="EMBL" id="PRQ76433.1"/>
    </source>
</evidence>
<evidence type="ECO:0000256" key="6">
    <source>
        <dbReference type="SAM" id="MobiDB-lite"/>
    </source>
</evidence>
<evidence type="ECO:0000256" key="3">
    <source>
        <dbReference type="ARBA" id="ARBA00022989"/>
    </source>
</evidence>
<dbReference type="Proteomes" id="UP000199069">
    <property type="component" value="Unassembled WGS sequence"/>
</dbReference>
<evidence type="ECO:0000256" key="5">
    <source>
        <dbReference type="RuleBase" id="RU004379"/>
    </source>
</evidence>
<feature type="compositionally biased region" description="Low complexity" evidence="6">
    <location>
        <begin position="14"/>
        <end position="25"/>
    </location>
</feature>
<feature type="transmembrane region" description="Helical" evidence="5">
    <location>
        <begin position="201"/>
        <end position="221"/>
    </location>
</feature>
<reference evidence="7 9" key="1">
    <citation type="submission" date="2015-07" db="EMBL/GenBank/DDBJ databases">
        <authorList>
            <person name="Cajimat M.N.B."/>
            <person name="Milazzo M.L."/>
            <person name="Fulhorst C.F."/>
        </authorList>
    </citation>
    <scope>NUCLEOTIDE SEQUENCE [LARGE SCALE GENOMIC DNA]</scope>
    <source>
        <strain evidence="7">Single colony</strain>
    </source>
</reference>
<evidence type="ECO:0000313" key="7">
    <source>
        <dbReference type="EMBL" id="CTR06308.1"/>
    </source>
</evidence>
<feature type="transmembrane region" description="Helical" evidence="5">
    <location>
        <begin position="227"/>
        <end position="245"/>
    </location>
</feature>
<feature type="transmembrane region" description="Helical" evidence="5">
    <location>
        <begin position="257"/>
        <end position="276"/>
    </location>
</feature>
<proteinExistence type="inferred from homology"/>
<dbReference type="EMBL" id="CWKI01000003">
    <property type="protein sequence ID" value="CTR06308.1"/>
    <property type="molecule type" value="Genomic_DNA"/>
</dbReference>
<organism evidence="7 9">
    <name type="scientific">Rhodotorula toruloides</name>
    <name type="common">Yeast</name>
    <name type="synonym">Rhodosporidium toruloides</name>
    <dbReference type="NCBI Taxonomy" id="5286"/>
    <lineage>
        <taxon>Eukaryota</taxon>
        <taxon>Fungi</taxon>
        <taxon>Dikarya</taxon>
        <taxon>Basidiomycota</taxon>
        <taxon>Pucciniomycotina</taxon>
        <taxon>Microbotryomycetes</taxon>
        <taxon>Sporidiobolales</taxon>
        <taxon>Sporidiobolaceae</taxon>
        <taxon>Rhodotorula</taxon>
    </lineage>
</organism>
<keyword evidence="9" id="KW-1185">Reference proteome</keyword>
<dbReference type="OrthoDB" id="7933078at2759"/>
<accession>A0A0K3CBR5</accession>
<evidence type="ECO:0000256" key="1">
    <source>
        <dbReference type="ARBA" id="ARBA00004141"/>
    </source>
</evidence>
<keyword evidence="4 5" id="KW-0472">Membrane</keyword>
<feature type="transmembrane region" description="Helical" evidence="5">
    <location>
        <begin position="84"/>
        <end position="103"/>
    </location>
</feature>
<evidence type="ECO:0000313" key="10">
    <source>
        <dbReference type="Proteomes" id="UP000239560"/>
    </source>
</evidence>
<comment type="subcellular location">
    <subcellularLocation>
        <location evidence="1">Membrane</location>
        <topology evidence="1">Multi-pass membrane protein</topology>
    </subcellularLocation>
</comment>
<dbReference type="GO" id="GO:0016020">
    <property type="term" value="C:membrane"/>
    <property type="evidence" value="ECO:0007669"/>
    <property type="project" value="UniProtKB-SubCell"/>
</dbReference>
<dbReference type="PANTHER" id="PTHR23291">
    <property type="entry name" value="BAX INHIBITOR-RELATED"/>
    <property type="match status" value="1"/>
</dbReference>
<gene>
    <name evidence="7" type="primary">FGENESH: predicted gene_3.620</name>
    <name evidence="8" type="ORF">AAT19DRAFT_13455</name>
    <name evidence="7" type="ORF">BN2166_0021690</name>
</gene>
<dbReference type="Pfam" id="PF01027">
    <property type="entry name" value="Bax1-I"/>
    <property type="match status" value="1"/>
</dbReference>
<feature type="region of interest" description="Disordered" evidence="6">
    <location>
        <begin position="1"/>
        <end position="53"/>
    </location>
</feature>
<dbReference type="EMBL" id="LCTV02000003">
    <property type="protein sequence ID" value="PRQ76433.1"/>
    <property type="molecule type" value="Genomic_DNA"/>
</dbReference>
<dbReference type="PANTHER" id="PTHR23291:SF50">
    <property type="entry name" value="PROTEIN LIFEGUARD 4"/>
    <property type="match status" value="1"/>
</dbReference>
<dbReference type="Proteomes" id="UP000239560">
    <property type="component" value="Unassembled WGS sequence"/>
</dbReference>
<keyword evidence="2 5" id="KW-0812">Transmembrane</keyword>
<dbReference type="OMA" id="FGVMSLY"/>
<dbReference type="InterPro" id="IPR006214">
    <property type="entry name" value="Bax_inhibitor_1-related"/>
</dbReference>
<evidence type="ECO:0000313" key="9">
    <source>
        <dbReference type="Proteomes" id="UP000199069"/>
    </source>
</evidence>
<sequence length="285" mass="31225">MSASSSYPVPPPSYSSSPSSSKKPAYGATAGSSDQGVSEPLLAGEGEAARDAWSEEDELEGDFKIGVTVSQSSQDVRNDFVKKVYSVLFLQILGTTLIGWLMSSSPSIVSWTREHSGLMLLPSLGAIGAMIGVYFKRHSSPANILLLGLFTVLEAITLGSVVSYFNQAVVLQALVITTFVFLGLTLFTLQSKYDFSSMGTYLYTFLLVFFFTGLVGIFIPYNRTFDMLMAGAGCLLFSAYIVFDTHMLFQRLHVDDWVVACVALYLDIVNLFLQILRLLSDVQER</sequence>
<keyword evidence="3 5" id="KW-1133">Transmembrane helix</keyword>